<dbReference type="EMBL" id="LAZR01008169">
    <property type="protein sequence ID" value="KKM80520.1"/>
    <property type="molecule type" value="Genomic_DNA"/>
</dbReference>
<proteinExistence type="predicted"/>
<organism evidence="2">
    <name type="scientific">marine sediment metagenome</name>
    <dbReference type="NCBI Taxonomy" id="412755"/>
    <lineage>
        <taxon>unclassified sequences</taxon>
        <taxon>metagenomes</taxon>
        <taxon>ecological metagenomes</taxon>
    </lineage>
</organism>
<evidence type="ECO:0000313" key="2">
    <source>
        <dbReference type="EMBL" id="KKM80520.1"/>
    </source>
</evidence>
<gene>
    <name evidence="2" type="ORF">LCGC14_1339030</name>
</gene>
<name>A0A0F9MV56_9ZZZZ</name>
<sequence>NISWNASTPNDINITIKMDAYGIFEVFNTSNHNGSDYAQNRWLGINIPINKSSPTGDNNFEFIIGGSFNNTVDIIYDAYFIRDKINVQYSKFNVTEAISIFAAPEGWVIKNITFDLQNCIDPTSWNPVDPKQNATLNITTNEGFTYQLISNDTGIGKFTIDNRTIYPLDDQFLFTFGNTSEIMFDVIITVEYVQEFYMNQYLELYNRSSIAEPNISNGGNFIVSAIENGWIEQYSKLEITGINSYSIDKSPSQIAMNITIDGQDYSIDDTLLGGTFSFEGLGLDKNKIYTAVITTSLEVNFTISFKIGYSRVVTYETNGIVTYYIKETPSIYGTVQYYEDLGYYLQTIDTSLIDVDEYTIKFTIAKEHYYILLIKELELIVLNRPTLLNGSTDYFREFPEIYAMEAVNFTFSYVDNLTYQPITNLQQQSFVWEKYDSEGQVIKEDQGNLITDGNFYVLDLNTAILTLGEYLIIINLDKDNYDYKVGFIYLTISERPTLLNGNFIVGTMSDEIDITTPKNYSFSYVDYLTLTNITNLQNQSYSYTSTNPDEPSDQGTLFFNSYNNLYVLDLDTETKSNGTYTIIIVLGKENYTTQITTLVLKIVAEIEELIPVELEVFNYTTDIKFPDYTISKYWNIEFYLSLRFTENSTGLPISDATVSFNWEYGSGTILPDISKGSGYYSFLFDTGNATDIGIYTINFLAHKKDYAVGTPSPSFVINIIKRPTHLNFSVNVYYMSQKLYVRDLYNFTFEYVDILTSQIIGNAEEKTFILQRLDINGDPISEEIVVGTLYETTDHRYILDLNTETLRDGEYSILIGIKKKNYDLRISIISLIIDKREFGSQISISDVVKIDSGEALEFQLALVDPNNNSVPIIGADVYIIISGVRYDFTDYGDGNYSIHIGDLADAFFAPETIVASVYIEKTNFTTESFSITAVVAIEEIFPGIPTFYFLLVLFTIITFTGIVASYKLYKYTTIPTFVKKVRSMKKSIEGKKEISESNLYRDKEVFIGEILKNKWDKLGLSIGEILGIEIEKEISDQKLKRRLSEAIRYHDHSPLGLMVMKWDEKIGTEVIVKYPEEITVSAKTLMQIYSTHEYSAEKGVTTLTAESLNILSYYTGPEEGFYLLLFLNLDDDPDVYEGGMPDILRIVLENLEDDSYLEMIPLLFQRLSVYPTLSDEIIFTLHYQNVIKRTILSILRDEGVITKSELMIWLKDKDMGGFFDLDAILTDLIKMDIIKVSSIKGMPSELIFLTNDIFTLRVPPVKLLEDPVGRGLPTQYIKDYPDIIKKFFKNYHPTEEDNIKIIETLINPQVYEMFRLLRIMIATKQDLEKLKKKGVDDISGILKVLWDNKMITVFHDEKGTEYYALVTDFYIDYIFPKYLLKNVKFAYEQKSKINKVLVAYLNILEESYINLKKSQKKMTDEEKPPNSD</sequence>
<comment type="caution">
    <text evidence="2">The sequence shown here is derived from an EMBL/GenBank/DDBJ whole genome shotgun (WGS) entry which is preliminary data.</text>
</comment>
<feature type="non-terminal residue" evidence="2">
    <location>
        <position position="1"/>
    </location>
</feature>
<feature type="transmembrane region" description="Helical" evidence="1">
    <location>
        <begin position="947"/>
        <end position="969"/>
    </location>
</feature>
<keyword evidence="1" id="KW-0812">Transmembrane</keyword>
<protein>
    <submittedName>
        <fullName evidence="2">Uncharacterized protein</fullName>
    </submittedName>
</protein>
<evidence type="ECO:0000256" key="1">
    <source>
        <dbReference type="SAM" id="Phobius"/>
    </source>
</evidence>
<accession>A0A0F9MV56</accession>
<reference evidence="2" key="1">
    <citation type="journal article" date="2015" name="Nature">
        <title>Complex archaea that bridge the gap between prokaryotes and eukaryotes.</title>
        <authorList>
            <person name="Spang A."/>
            <person name="Saw J.H."/>
            <person name="Jorgensen S.L."/>
            <person name="Zaremba-Niedzwiedzka K."/>
            <person name="Martijn J."/>
            <person name="Lind A.E."/>
            <person name="van Eijk R."/>
            <person name="Schleper C."/>
            <person name="Guy L."/>
            <person name="Ettema T.J."/>
        </authorList>
    </citation>
    <scope>NUCLEOTIDE SEQUENCE</scope>
</reference>
<keyword evidence="1" id="KW-1133">Transmembrane helix</keyword>
<keyword evidence="1" id="KW-0472">Membrane</keyword>